<protein>
    <submittedName>
        <fullName evidence="2">DUF2892 domain-containing protein</fullName>
    </submittedName>
</protein>
<reference evidence="2 3" key="1">
    <citation type="submission" date="2023-06" db="EMBL/GenBank/DDBJ databases">
        <title>Aquibacillus rhizosphaerae LR5S19.</title>
        <authorList>
            <person name="Sun J.-Q."/>
        </authorList>
    </citation>
    <scope>NUCLEOTIDE SEQUENCE [LARGE SCALE GENOMIC DNA]</scope>
    <source>
        <strain evidence="2 3">LR5S19</strain>
    </source>
</reference>
<comment type="caution">
    <text evidence="2">The sequence shown here is derived from an EMBL/GenBank/DDBJ whole genome shotgun (WGS) entry which is preliminary data.</text>
</comment>
<accession>A0ABT7L842</accession>
<evidence type="ECO:0000313" key="2">
    <source>
        <dbReference type="EMBL" id="MDL4842033.1"/>
    </source>
</evidence>
<keyword evidence="3" id="KW-1185">Reference proteome</keyword>
<organism evidence="2 3">
    <name type="scientific">Aquibacillus rhizosphaerae</name>
    <dbReference type="NCBI Taxonomy" id="3051431"/>
    <lineage>
        <taxon>Bacteria</taxon>
        <taxon>Bacillati</taxon>
        <taxon>Bacillota</taxon>
        <taxon>Bacilli</taxon>
        <taxon>Bacillales</taxon>
        <taxon>Bacillaceae</taxon>
        <taxon>Aquibacillus</taxon>
    </lineage>
</organism>
<dbReference type="RefSeq" id="WP_285933318.1">
    <property type="nucleotide sequence ID" value="NZ_JASTZU010000051.1"/>
</dbReference>
<evidence type="ECO:0000259" key="1">
    <source>
        <dbReference type="Pfam" id="PF11127"/>
    </source>
</evidence>
<dbReference type="Proteomes" id="UP001235343">
    <property type="component" value="Unassembled WGS sequence"/>
</dbReference>
<sequence>MIRQNIGTLNALIRITCGLTFLSYASVRMTRKPWEKNSMLLTSMAALKVAEGIVRYCPVTDVINRTMTNENSNQDNETISPINPS</sequence>
<dbReference type="InterPro" id="IPR021309">
    <property type="entry name" value="YgaP-like_TM"/>
</dbReference>
<dbReference type="EMBL" id="JASTZU010000051">
    <property type="protein sequence ID" value="MDL4842033.1"/>
    <property type="molecule type" value="Genomic_DNA"/>
</dbReference>
<name>A0ABT7L842_9BACI</name>
<evidence type="ECO:0000313" key="3">
    <source>
        <dbReference type="Proteomes" id="UP001235343"/>
    </source>
</evidence>
<gene>
    <name evidence="2" type="ORF">QQS35_16465</name>
</gene>
<dbReference type="Pfam" id="PF11127">
    <property type="entry name" value="YgaP-like_TM"/>
    <property type="match status" value="1"/>
</dbReference>
<proteinExistence type="predicted"/>
<feature type="domain" description="Inner membrane protein YgaP-like transmembrane" evidence="1">
    <location>
        <begin position="3"/>
        <end position="64"/>
    </location>
</feature>